<evidence type="ECO:0000256" key="15">
    <source>
        <dbReference type="ARBA" id="ARBA00067965"/>
    </source>
</evidence>
<dbReference type="SFLD" id="SFLDF00027">
    <property type="entry name" value="p-type_atpase"/>
    <property type="match status" value="1"/>
</dbReference>
<keyword evidence="7" id="KW-0547">Nucleotide-binding</keyword>
<dbReference type="PRINTS" id="PR00119">
    <property type="entry name" value="CATATPASE"/>
</dbReference>
<feature type="transmembrane region" description="Helical" evidence="16">
    <location>
        <begin position="579"/>
        <end position="600"/>
    </location>
</feature>
<comment type="subcellular location">
    <subcellularLocation>
        <location evidence="1">Endomembrane system</location>
        <topology evidence="1">Multi-pass membrane protein</topology>
    </subcellularLocation>
</comment>
<protein>
    <recommendedName>
        <fullName evidence="15">Calcium-transporting ATPase 2</fullName>
        <ecNumber evidence="2">7.2.2.10</ecNumber>
    </recommendedName>
</protein>
<dbReference type="EC" id="7.2.2.10" evidence="2"/>
<feature type="domain" description="Cation-transporting P-type ATPase C-terminal" evidence="17">
    <location>
        <begin position="532"/>
        <end position="668"/>
    </location>
</feature>
<dbReference type="STRING" id="796925.A0A137NPA4"/>
<evidence type="ECO:0000256" key="4">
    <source>
        <dbReference type="ARBA" id="ARBA00022568"/>
    </source>
</evidence>
<dbReference type="Gene3D" id="2.70.150.10">
    <property type="entry name" value="Calcium-transporting ATPase, cytoplasmic transduction domain A"/>
    <property type="match status" value="1"/>
</dbReference>
<dbReference type="PROSITE" id="PS00154">
    <property type="entry name" value="ATPASE_E1_E2"/>
    <property type="match status" value="1"/>
</dbReference>
<dbReference type="GO" id="GO:0016887">
    <property type="term" value="F:ATP hydrolysis activity"/>
    <property type="evidence" value="ECO:0007669"/>
    <property type="project" value="InterPro"/>
</dbReference>
<accession>A0A137NPA4</accession>
<keyword evidence="9" id="KW-0067">ATP-binding</keyword>
<dbReference type="InterPro" id="IPR001757">
    <property type="entry name" value="P_typ_ATPase"/>
</dbReference>
<dbReference type="PANTHER" id="PTHR24093">
    <property type="entry name" value="CATION TRANSPORTING ATPASE"/>
    <property type="match status" value="1"/>
</dbReference>
<dbReference type="Gene3D" id="1.20.1110.10">
    <property type="entry name" value="Calcium-transporting ATPase, transmembrane domain"/>
    <property type="match status" value="1"/>
</dbReference>
<dbReference type="SUPFAM" id="SSF81660">
    <property type="entry name" value="Metal cation-transporting ATPase, ATP-binding domain N"/>
    <property type="match status" value="1"/>
</dbReference>
<dbReference type="EMBL" id="KQ965431">
    <property type="protein sequence ID" value="KXN64563.1"/>
    <property type="molecule type" value="Genomic_DNA"/>
</dbReference>
<reference evidence="18 19" key="1">
    <citation type="journal article" date="2015" name="Genome Biol. Evol.">
        <title>Phylogenomic analyses indicate that early fungi evolved digesting cell walls of algal ancestors of land plants.</title>
        <authorList>
            <person name="Chang Y."/>
            <person name="Wang S."/>
            <person name="Sekimoto S."/>
            <person name="Aerts A.L."/>
            <person name="Choi C."/>
            <person name="Clum A."/>
            <person name="LaButti K.M."/>
            <person name="Lindquist E.A."/>
            <person name="Yee Ngan C."/>
            <person name="Ohm R.A."/>
            <person name="Salamov A.A."/>
            <person name="Grigoriev I.V."/>
            <person name="Spatafora J.W."/>
            <person name="Berbee M.L."/>
        </authorList>
    </citation>
    <scope>NUCLEOTIDE SEQUENCE [LARGE SCALE GENOMIC DNA]</scope>
    <source>
        <strain evidence="18 19">NRRL 28638</strain>
    </source>
</reference>
<dbReference type="InterPro" id="IPR036412">
    <property type="entry name" value="HAD-like_sf"/>
</dbReference>
<dbReference type="PANTHER" id="PTHR24093:SF369">
    <property type="entry name" value="CALCIUM-TRANSPORTING ATPASE"/>
    <property type="match status" value="1"/>
</dbReference>
<evidence type="ECO:0000256" key="5">
    <source>
        <dbReference type="ARBA" id="ARBA00022692"/>
    </source>
</evidence>
<dbReference type="FunFam" id="3.40.50.1000:FF:000018">
    <property type="entry name" value="Calcium-transporting ATPase"/>
    <property type="match status" value="1"/>
</dbReference>
<evidence type="ECO:0000256" key="16">
    <source>
        <dbReference type="SAM" id="Phobius"/>
    </source>
</evidence>
<evidence type="ECO:0000256" key="7">
    <source>
        <dbReference type="ARBA" id="ARBA00022741"/>
    </source>
</evidence>
<evidence type="ECO:0000256" key="9">
    <source>
        <dbReference type="ARBA" id="ARBA00022840"/>
    </source>
</evidence>
<feature type="transmembrane region" description="Helical" evidence="16">
    <location>
        <begin position="81"/>
        <end position="110"/>
    </location>
</feature>
<dbReference type="OMA" id="IVNHNNK"/>
<keyword evidence="14 16" id="KW-0472">Membrane</keyword>
<keyword evidence="13" id="KW-0406">Ion transport</keyword>
<keyword evidence="11" id="KW-1278">Translocase</keyword>
<dbReference type="GO" id="GO:0046872">
    <property type="term" value="F:metal ion binding"/>
    <property type="evidence" value="ECO:0007669"/>
    <property type="project" value="UniProtKB-KW"/>
</dbReference>
<feature type="transmembrane region" description="Helical" evidence="16">
    <location>
        <begin position="40"/>
        <end position="61"/>
    </location>
</feature>
<evidence type="ECO:0000256" key="3">
    <source>
        <dbReference type="ARBA" id="ARBA00022448"/>
    </source>
</evidence>
<dbReference type="GO" id="GO:0005886">
    <property type="term" value="C:plasma membrane"/>
    <property type="evidence" value="ECO:0007669"/>
    <property type="project" value="TreeGrafter"/>
</dbReference>
<feature type="transmembrane region" description="Helical" evidence="16">
    <location>
        <begin position="505"/>
        <end position="526"/>
    </location>
</feature>
<keyword evidence="8" id="KW-0106">Calcium</keyword>
<feature type="non-terminal residue" evidence="18">
    <location>
        <position position="1"/>
    </location>
</feature>
<organism evidence="18 19">
    <name type="scientific">Conidiobolus coronatus (strain ATCC 28846 / CBS 209.66 / NRRL 28638)</name>
    <name type="common">Delacroixia coronata</name>
    <dbReference type="NCBI Taxonomy" id="796925"/>
    <lineage>
        <taxon>Eukaryota</taxon>
        <taxon>Fungi</taxon>
        <taxon>Fungi incertae sedis</taxon>
        <taxon>Zoopagomycota</taxon>
        <taxon>Entomophthoromycotina</taxon>
        <taxon>Entomophthoromycetes</taxon>
        <taxon>Entomophthorales</taxon>
        <taxon>Ancylistaceae</taxon>
        <taxon>Conidiobolus</taxon>
    </lineage>
</organism>
<evidence type="ECO:0000256" key="1">
    <source>
        <dbReference type="ARBA" id="ARBA00004127"/>
    </source>
</evidence>
<dbReference type="Pfam" id="PF00689">
    <property type="entry name" value="Cation_ATPase_C"/>
    <property type="match status" value="1"/>
</dbReference>
<keyword evidence="10" id="KW-0460">Magnesium</keyword>
<dbReference type="SFLD" id="SFLDS00003">
    <property type="entry name" value="Haloacid_Dehalogenase"/>
    <property type="match status" value="1"/>
</dbReference>
<keyword evidence="4" id="KW-0109">Calcium transport</keyword>
<dbReference type="SUPFAM" id="SSF81665">
    <property type="entry name" value="Calcium ATPase, transmembrane domain M"/>
    <property type="match status" value="1"/>
</dbReference>
<dbReference type="GO" id="GO:0005524">
    <property type="term" value="F:ATP binding"/>
    <property type="evidence" value="ECO:0007669"/>
    <property type="project" value="UniProtKB-KW"/>
</dbReference>
<dbReference type="InterPro" id="IPR023214">
    <property type="entry name" value="HAD_sf"/>
</dbReference>
<dbReference type="SUPFAM" id="SSF56784">
    <property type="entry name" value="HAD-like"/>
    <property type="match status" value="1"/>
</dbReference>
<evidence type="ECO:0000256" key="10">
    <source>
        <dbReference type="ARBA" id="ARBA00022842"/>
    </source>
</evidence>
<keyword evidence="3" id="KW-0813">Transport</keyword>
<keyword evidence="19" id="KW-1185">Reference proteome</keyword>
<dbReference type="InterPro" id="IPR044492">
    <property type="entry name" value="P_typ_ATPase_HD_dom"/>
</dbReference>
<dbReference type="Pfam" id="PF13246">
    <property type="entry name" value="Cation_ATPase"/>
    <property type="match status" value="1"/>
</dbReference>
<proteinExistence type="predicted"/>
<name>A0A137NPA4_CONC2</name>
<dbReference type="GO" id="GO:0006874">
    <property type="term" value="P:intracellular calcium ion homeostasis"/>
    <property type="evidence" value="ECO:0007669"/>
    <property type="project" value="TreeGrafter"/>
</dbReference>
<dbReference type="Gene3D" id="3.40.50.1000">
    <property type="entry name" value="HAD superfamily/HAD-like"/>
    <property type="match status" value="1"/>
</dbReference>
<dbReference type="GO" id="GO:0005388">
    <property type="term" value="F:P-type calcium transporter activity"/>
    <property type="evidence" value="ECO:0007669"/>
    <property type="project" value="UniProtKB-EC"/>
</dbReference>
<dbReference type="InterPro" id="IPR023299">
    <property type="entry name" value="ATPase_P-typ_cyto_dom_N"/>
</dbReference>
<dbReference type="PRINTS" id="PR00120">
    <property type="entry name" value="HATPASE"/>
</dbReference>
<dbReference type="InterPro" id="IPR023298">
    <property type="entry name" value="ATPase_P-typ_TM_dom_sf"/>
</dbReference>
<gene>
    <name evidence="18" type="ORF">CONCODRAFT_22295</name>
</gene>
<evidence type="ECO:0000256" key="14">
    <source>
        <dbReference type="ARBA" id="ARBA00023136"/>
    </source>
</evidence>
<dbReference type="InterPro" id="IPR006408">
    <property type="entry name" value="P-type_ATPase_IIB"/>
</dbReference>
<dbReference type="NCBIfam" id="TIGR01517">
    <property type="entry name" value="ATPase-IIB_Ca"/>
    <property type="match status" value="1"/>
</dbReference>
<evidence type="ECO:0000256" key="13">
    <source>
        <dbReference type="ARBA" id="ARBA00023065"/>
    </source>
</evidence>
<evidence type="ECO:0000256" key="12">
    <source>
        <dbReference type="ARBA" id="ARBA00022989"/>
    </source>
</evidence>
<sequence length="668" mass="73390">GEYLVVAVGQSSFFGRIMMNLREEDEDTPLQKKLGDLAALISKVGITAAVLNVIVLLIIYFAGWAHRSHVTDKVMSDIVNIFLAGITIVVVAVPEGLPLAVTLSLAFATIRMLKDNNLVRTLAACETMGNATTVCSDKTGTLTTNVMTVVSGTVGKDLDFDHRPTSSSMISTSDLSKTLNSNLANLIQENVSINSTAFESGETHALVGSKTECALIQLTESWTSFSLSDLRHRYPITQVFPFSSERKMMSTLIQLPDTHYKFRLFVKGASEMVLAKSTKIVNLNSQELETLEFENNQKSKTEQTIMEYAERSLRTIGLAYVDIQLSEKQISIDDPSDQLVWIGVVGIEDPLREGVVEAVKACERSGVVVRMVTGDNVLTAKAIATQCGILTPGGIVMEGPKFRELSDHEMNKVVPKLQVLARSSPQDKMILVKKLKALGHIVAVTGDGTNDGPALKSADIGFSMGISGTEVAKEASSIVLMDDNFASIVKAIMWGRMVNDSIKKFLQFQLTINFSAILIAFISSVISSKNQSVLSVVQLLWVNLIMDTLAALALATDVPDDDILDRPPDRRDAPLITDTMWKMIGCQGLLQTIMCFALLYGGRNLVPRLRNPVFTFDMAITDDTLGTIVFNTFVLLQLFNEINCRRIDNKLNVFKNLFKNYYFLTIVI</sequence>
<evidence type="ECO:0000313" key="19">
    <source>
        <dbReference type="Proteomes" id="UP000070444"/>
    </source>
</evidence>
<evidence type="ECO:0000259" key="17">
    <source>
        <dbReference type="Pfam" id="PF00689"/>
    </source>
</evidence>
<dbReference type="NCBIfam" id="TIGR01494">
    <property type="entry name" value="ATPase_P-type"/>
    <property type="match status" value="2"/>
</dbReference>
<dbReference type="Proteomes" id="UP000070444">
    <property type="component" value="Unassembled WGS sequence"/>
</dbReference>
<keyword evidence="5 16" id="KW-0812">Transmembrane</keyword>
<keyword evidence="12 16" id="KW-1133">Transmembrane helix</keyword>
<dbReference type="AlphaFoldDB" id="A0A137NPA4"/>
<feature type="non-terminal residue" evidence="18">
    <location>
        <position position="668"/>
    </location>
</feature>
<evidence type="ECO:0000256" key="11">
    <source>
        <dbReference type="ARBA" id="ARBA00022967"/>
    </source>
</evidence>
<evidence type="ECO:0000256" key="2">
    <source>
        <dbReference type="ARBA" id="ARBA00012790"/>
    </source>
</evidence>
<dbReference type="InterPro" id="IPR006068">
    <property type="entry name" value="ATPase_P-typ_cation-transptr_C"/>
</dbReference>
<feature type="transmembrane region" description="Helical" evidence="16">
    <location>
        <begin position="538"/>
        <end position="558"/>
    </location>
</feature>
<keyword evidence="6" id="KW-0479">Metal-binding</keyword>
<dbReference type="SFLD" id="SFLDG00002">
    <property type="entry name" value="C1.7:_P-type_atpase_like"/>
    <property type="match status" value="1"/>
</dbReference>
<evidence type="ECO:0000256" key="6">
    <source>
        <dbReference type="ARBA" id="ARBA00022723"/>
    </source>
</evidence>
<dbReference type="Gene3D" id="3.40.1110.10">
    <property type="entry name" value="Calcium-transporting ATPase, cytoplasmic domain N"/>
    <property type="match status" value="1"/>
</dbReference>
<dbReference type="InterPro" id="IPR018303">
    <property type="entry name" value="ATPase_P-typ_P_site"/>
</dbReference>
<dbReference type="GO" id="GO:0012505">
    <property type="term" value="C:endomembrane system"/>
    <property type="evidence" value="ECO:0007669"/>
    <property type="project" value="UniProtKB-SubCell"/>
</dbReference>
<evidence type="ECO:0000313" key="18">
    <source>
        <dbReference type="EMBL" id="KXN64563.1"/>
    </source>
</evidence>
<dbReference type="OrthoDB" id="3352408at2759"/>
<evidence type="ECO:0000256" key="8">
    <source>
        <dbReference type="ARBA" id="ARBA00022837"/>
    </source>
</evidence>